<dbReference type="Proteomes" id="UP000009168">
    <property type="component" value="Unassembled WGS sequence"/>
</dbReference>
<gene>
    <name evidence="1" type="ORF">TTHERM_00243660</name>
</gene>
<accession>Q246D2</accession>
<dbReference type="InterPro" id="IPR019734">
    <property type="entry name" value="TPR_rpt"/>
</dbReference>
<dbReference type="RefSeq" id="XP_001023696.1">
    <property type="nucleotide sequence ID" value="XM_001023696.3"/>
</dbReference>
<dbReference type="Gene3D" id="1.25.40.10">
    <property type="entry name" value="Tetratricopeptide repeat domain"/>
    <property type="match status" value="2"/>
</dbReference>
<evidence type="ECO:0000313" key="2">
    <source>
        <dbReference type="Proteomes" id="UP000009168"/>
    </source>
</evidence>
<reference evidence="2" key="1">
    <citation type="journal article" date="2006" name="PLoS Biol.">
        <title>Macronuclear genome sequence of the ciliate Tetrahymena thermophila, a model eukaryote.</title>
        <authorList>
            <person name="Eisen J.A."/>
            <person name="Coyne R.S."/>
            <person name="Wu M."/>
            <person name="Wu D."/>
            <person name="Thiagarajan M."/>
            <person name="Wortman J.R."/>
            <person name="Badger J.H."/>
            <person name="Ren Q."/>
            <person name="Amedeo P."/>
            <person name="Jones K.M."/>
            <person name="Tallon L.J."/>
            <person name="Delcher A.L."/>
            <person name="Salzberg S.L."/>
            <person name="Silva J.C."/>
            <person name="Haas B.J."/>
            <person name="Majoros W.H."/>
            <person name="Farzad M."/>
            <person name="Carlton J.M."/>
            <person name="Smith R.K. Jr."/>
            <person name="Garg J."/>
            <person name="Pearlman R.E."/>
            <person name="Karrer K.M."/>
            <person name="Sun L."/>
            <person name="Manning G."/>
            <person name="Elde N.C."/>
            <person name="Turkewitz A.P."/>
            <person name="Asai D.J."/>
            <person name="Wilkes D.E."/>
            <person name="Wang Y."/>
            <person name="Cai H."/>
            <person name="Collins K."/>
            <person name="Stewart B.A."/>
            <person name="Lee S.R."/>
            <person name="Wilamowska K."/>
            <person name="Weinberg Z."/>
            <person name="Ruzzo W.L."/>
            <person name="Wloga D."/>
            <person name="Gaertig J."/>
            <person name="Frankel J."/>
            <person name="Tsao C.-C."/>
            <person name="Gorovsky M.A."/>
            <person name="Keeling P.J."/>
            <person name="Waller R.F."/>
            <person name="Patron N.J."/>
            <person name="Cherry J.M."/>
            <person name="Stover N.A."/>
            <person name="Krieger C.J."/>
            <person name="del Toro C."/>
            <person name="Ryder H.F."/>
            <person name="Williamson S.C."/>
            <person name="Barbeau R.A."/>
            <person name="Hamilton E.P."/>
            <person name="Orias E."/>
        </authorList>
    </citation>
    <scope>NUCLEOTIDE SEQUENCE [LARGE SCALE GENOMIC DNA]</scope>
    <source>
        <strain evidence="2">SB210</strain>
    </source>
</reference>
<dbReference type="InterPro" id="IPR011990">
    <property type="entry name" value="TPR-like_helical_dom_sf"/>
</dbReference>
<organism evidence="1 2">
    <name type="scientific">Tetrahymena thermophila (strain SB210)</name>
    <dbReference type="NCBI Taxonomy" id="312017"/>
    <lineage>
        <taxon>Eukaryota</taxon>
        <taxon>Sar</taxon>
        <taxon>Alveolata</taxon>
        <taxon>Ciliophora</taxon>
        <taxon>Intramacronucleata</taxon>
        <taxon>Oligohymenophorea</taxon>
        <taxon>Hymenostomatida</taxon>
        <taxon>Tetrahymenina</taxon>
        <taxon>Tetrahymenidae</taxon>
        <taxon>Tetrahymena</taxon>
    </lineage>
</organism>
<dbReference type="SMART" id="SM00028">
    <property type="entry name" value="TPR"/>
    <property type="match status" value="5"/>
</dbReference>
<dbReference type="SUPFAM" id="SSF56112">
    <property type="entry name" value="Protein kinase-like (PK-like)"/>
    <property type="match status" value="1"/>
</dbReference>
<dbReference type="HOGENOM" id="CLU_277800_0_0_1"/>
<keyword evidence="2" id="KW-1185">Reference proteome</keyword>
<name>Q246D2_TETTS</name>
<dbReference type="AlphaFoldDB" id="Q246D2"/>
<dbReference type="SUPFAM" id="SSF48452">
    <property type="entry name" value="TPR-like"/>
    <property type="match status" value="2"/>
</dbReference>
<dbReference type="KEGG" id="tet:TTHERM_00243660"/>
<dbReference type="GeneID" id="7837366"/>
<dbReference type="InParanoid" id="Q246D2"/>
<evidence type="ECO:0000313" key="1">
    <source>
        <dbReference type="EMBL" id="EAS03451.1"/>
    </source>
</evidence>
<protein>
    <submittedName>
        <fullName evidence="1">Tetratricopeptide repeat protein</fullName>
    </submittedName>
</protein>
<dbReference type="InterPro" id="IPR011009">
    <property type="entry name" value="Kinase-like_dom_sf"/>
</dbReference>
<dbReference type="Gene3D" id="1.10.510.10">
    <property type="entry name" value="Transferase(Phosphotransferase) domain 1"/>
    <property type="match status" value="1"/>
</dbReference>
<sequence>MKHRDKIESLVETEIKRRKVMKLSRFIVEAEKRRFCQEVVKFQEEKREKIDRFFCDENLIYQNAKRTKDCLVVIATNKQTRETFYIKQFRRKVNFENEKQILHIFKQDENNPFLDLIQMDNSRMLLKKKGERYSLIDFAYSINHQWEQNELIFIFEKLLQFACDLKREGVYLGDYDLENISLKDTSKESGRFTLKLINADKAVQKKGVLSYNLSSIDYVHPQLQSKNSHLSTNEMEASDIWSIARCICLLISELDIALCPNNYSDMYEFMQQTLQSNYPILYQLILAAIYSSDQLIQKSNFYNTQNTQKNTQISKNISLQIQKFQQQVSLKQFSFEGLLDFLQNLANSQRMNQLKCLENRELNQKRPLSKFSQQMDLYQFLMKANLYENAVETIERVLQESNSVHEREVLLLNLDYIYCLYKIGMKYKGEMRLKELESSFLKYSQYDFEMLYKFSLASIVYEKNNINDLFNKFPQIIQLEQGNKISRHYLFYLLQCQLVLKYFETGKSELGLMYNQIAIDYAYDNIILHQNESNNIIVADNNRLVTFDNFTEYKEDNYLEELIDPYRTVTENNEDDEYSNVIQNKLKQVNLGICEDNLDLIGQYLFLMEEYDIAISKITDLQTRAACFFYQEKYQQAIKIYEGMKDMIHFQSDPSIYLALVMCYYLIQDYQKAYQYCIQSIIICDRQEKSSQQKNQQTNQFTKGEEQAYREYKAKLNERSRSYHQLHSSASQKDFKDKKEKQYQKIYEQYNFKASALVLKAFCEMEIGRVETSIENMKYAIDHFERVGLVYEKIDMQENLSLSYLKQSFTTPSASKRAQETTLEAYNAKLRLMQQTGRFSIEIDFPDSLNLISLSYLNVLDFKNAIKYSEQALDLILDQSEIPNTSYVESDQDNQNAYLDDEEDIYKNGGYFRLLWKQYLFIGLLYDNTNNNEKVIVCAQKALQMLRQCSRTIQNAEEEIHIYLLLAHVKKTMSLFEDSLRYYVKAIDTAEILSRIEINQNNQENIMKKSRISLLHLQCLSFALSVYSSEKYNSSPSNGRWCAQKMEKLLFGLKQLKYEILPKYYLQLSQYEDLINDTPHAIELAKTAAILHQEVYNSTESIPPNELKTRVIIYNTLVSMLQHSRRNKEAESYLLELQKFE</sequence>
<proteinExistence type="predicted"/>
<dbReference type="EMBL" id="GG662474">
    <property type="protein sequence ID" value="EAS03451.1"/>
    <property type="molecule type" value="Genomic_DNA"/>
</dbReference>